<dbReference type="SUPFAM" id="SSF64307">
    <property type="entry name" value="SirA-like"/>
    <property type="match status" value="1"/>
</dbReference>
<dbReference type="EMBL" id="MFTC01000069">
    <property type="protein sequence ID" value="OGI50446.1"/>
    <property type="molecule type" value="Genomic_DNA"/>
</dbReference>
<reference evidence="3 4" key="1">
    <citation type="journal article" date="2016" name="Nat. Commun.">
        <title>Thousands of microbial genomes shed light on interconnected biogeochemical processes in an aquifer system.</title>
        <authorList>
            <person name="Anantharaman K."/>
            <person name="Brown C.T."/>
            <person name="Hug L.A."/>
            <person name="Sharon I."/>
            <person name="Castelle C.J."/>
            <person name="Probst A.J."/>
            <person name="Thomas B.C."/>
            <person name="Singh A."/>
            <person name="Wilkins M.J."/>
            <person name="Karaoz U."/>
            <person name="Brodie E.L."/>
            <person name="Williams K.H."/>
            <person name="Hubbard S.S."/>
            <person name="Banfield J.F."/>
        </authorList>
    </citation>
    <scope>NUCLEOTIDE SEQUENCE [LARGE SCALE GENOMIC DNA]</scope>
</reference>
<dbReference type="Gene3D" id="3.30.110.40">
    <property type="entry name" value="TusA-like domain"/>
    <property type="match status" value="1"/>
</dbReference>
<dbReference type="Pfam" id="PF01206">
    <property type="entry name" value="TusA"/>
    <property type="match status" value="1"/>
</dbReference>
<dbReference type="PANTHER" id="PTHR33279:SF2">
    <property type="entry name" value="SULFUR CARRIER PROTEIN TUSA"/>
    <property type="match status" value="1"/>
</dbReference>
<evidence type="ECO:0000259" key="2">
    <source>
        <dbReference type="Pfam" id="PF01206"/>
    </source>
</evidence>
<sequence>MIGHDEKLDATRLRCPLPVLRLKKIMNGMKRGKVLHVIASDPCSVSNILAFTGITGYQMQIMKEEAGEFHFYIRKT</sequence>
<comment type="caution">
    <text evidence="3">The sequence shown here is derived from an EMBL/GenBank/DDBJ whole genome shotgun (WGS) entry which is preliminary data.</text>
</comment>
<evidence type="ECO:0000313" key="4">
    <source>
        <dbReference type="Proteomes" id="UP000179037"/>
    </source>
</evidence>
<evidence type="ECO:0000313" key="3">
    <source>
        <dbReference type="EMBL" id="OGI50446.1"/>
    </source>
</evidence>
<dbReference type="InterPro" id="IPR036868">
    <property type="entry name" value="TusA-like_sf"/>
</dbReference>
<proteinExistence type="inferred from homology"/>
<dbReference type="STRING" id="1817768.A3A87_09595"/>
<protein>
    <submittedName>
        <fullName evidence="3">SirA family protein</fullName>
    </submittedName>
</protein>
<gene>
    <name evidence="3" type="ORF">A3A87_09595</name>
</gene>
<accession>A0A1F6TZB5</accession>
<feature type="domain" description="UPF0033" evidence="2">
    <location>
        <begin position="7"/>
        <end position="75"/>
    </location>
</feature>
<organism evidence="3 4">
    <name type="scientific">Candidatus Muproteobacteria bacterium RIFCSPLOWO2_01_FULL_60_18</name>
    <dbReference type="NCBI Taxonomy" id="1817768"/>
    <lineage>
        <taxon>Bacteria</taxon>
        <taxon>Pseudomonadati</taxon>
        <taxon>Pseudomonadota</taxon>
        <taxon>Candidatus Muproteobacteria</taxon>
    </lineage>
</organism>
<comment type="similarity">
    <text evidence="1">Belongs to the sulfur carrier protein TusA family.</text>
</comment>
<dbReference type="Proteomes" id="UP000179037">
    <property type="component" value="Unassembled WGS sequence"/>
</dbReference>
<name>A0A1F6TZB5_9PROT</name>
<dbReference type="AlphaFoldDB" id="A0A1F6TZB5"/>
<evidence type="ECO:0000256" key="1">
    <source>
        <dbReference type="ARBA" id="ARBA00008984"/>
    </source>
</evidence>
<dbReference type="InterPro" id="IPR001455">
    <property type="entry name" value="TusA-like"/>
</dbReference>
<dbReference type="CDD" id="cd00291">
    <property type="entry name" value="SirA_YedF_YeeD"/>
    <property type="match status" value="1"/>
</dbReference>
<dbReference type="PANTHER" id="PTHR33279">
    <property type="entry name" value="SULFUR CARRIER PROTEIN YEDF-RELATED"/>
    <property type="match status" value="1"/>
</dbReference>